<dbReference type="Pfam" id="PF10318">
    <property type="entry name" value="7TM_GPCR_Srh"/>
    <property type="match status" value="1"/>
</dbReference>
<evidence type="ECO:0000313" key="2">
    <source>
        <dbReference type="Proteomes" id="UP000095283"/>
    </source>
</evidence>
<keyword evidence="1" id="KW-1133">Transmembrane helix</keyword>
<name>A0A1I7WAJ4_HETBA</name>
<reference evidence="3" key="1">
    <citation type="submission" date="2016-11" db="UniProtKB">
        <authorList>
            <consortium name="WormBaseParasite"/>
        </authorList>
    </citation>
    <scope>IDENTIFICATION</scope>
</reference>
<feature type="transmembrane region" description="Helical" evidence="1">
    <location>
        <begin position="183"/>
        <end position="204"/>
    </location>
</feature>
<protein>
    <submittedName>
        <fullName evidence="3">G_PROTEIN_RECEP_F1_2 domain-containing protein</fullName>
    </submittedName>
</protein>
<organism evidence="2 3">
    <name type="scientific">Heterorhabditis bacteriophora</name>
    <name type="common">Entomopathogenic nematode worm</name>
    <dbReference type="NCBI Taxonomy" id="37862"/>
    <lineage>
        <taxon>Eukaryota</taxon>
        <taxon>Metazoa</taxon>
        <taxon>Ecdysozoa</taxon>
        <taxon>Nematoda</taxon>
        <taxon>Chromadorea</taxon>
        <taxon>Rhabditida</taxon>
        <taxon>Rhabditina</taxon>
        <taxon>Rhabditomorpha</taxon>
        <taxon>Strongyloidea</taxon>
        <taxon>Heterorhabditidae</taxon>
        <taxon>Heterorhabditis</taxon>
    </lineage>
</organism>
<feature type="transmembrane region" description="Helical" evidence="1">
    <location>
        <begin position="328"/>
        <end position="347"/>
    </location>
</feature>
<feature type="transmembrane region" description="Helical" evidence="1">
    <location>
        <begin position="289"/>
        <end position="316"/>
    </location>
</feature>
<dbReference type="AlphaFoldDB" id="A0A1I7WAJ4"/>
<accession>A0A1I7WAJ4</accession>
<keyword evidence="1" id="KW-0812">Transmembrane</keyword>
<sequence>MNFSLIGFDFFHRFICKLPLPTYILFSHICCGRPWISHQQNRISYFHIFRFICFFSKKLILEYNKYQIHVLLLCGLLFSIMTLFFYRHQCIAEKQYKVNNKKIIFYFVLYLCIVFCLQFIFFKLCDVHPSLWPELLRKVCILLIIRYKATSTYSIIFKQNPEAMELLKIPNIYYLPPSFMLKMSVSICMLIICEQLSPLIYIILKIYFRSIRSWTHFSHPVHFSETMYTPHGRHPRTAKKVPQSSDNSGISMLFIYLPLFILDAFVFDFRLEKQLLCPDLKRINFQDEVVLIPLLKVVVPIVLLFIPYLSIFIRVLDGHLGLQILNDILVIIFSTYGTVATIFLISFNTSYREFLSGKVRAFGKSLSCLVCINQFPSHFQEHLKIRYFKKVLKKWKSCSVLHKILFFKCKKMWIKFNESKFNCLLEKGQKSRLIGYGK</sequence>
<dbReference type="Proteomes" id="UP000095283">
    <property type="component" value="Unplaced"/>
</dbReference>
<feature type="transmembrane region" description="Helical" evidence="1">
    <location>
        <begin position="103"/>
        <end position="122"/>
    </location>
</feature>
<dbReference type="InterPro" id="IPR019422">
    <property type="entry name" value="7TM_GPCR_serpentine_rcpt_Srh"/>
</dbReference>
<feature type="transmembrane region" description="Helical" evidence="1">
    <location>
        <begin position="66"/>
        <end position="87"/>
    </location>
</feature>
<keyword evidence="2" id="KW-1185">Reference proteome</keyword>
<keyword evidence="1" id="KW-0472">Membrane</keyword>
<evidence type="ECO:0000313" key="3">
    <source>
        <dbReference type="WBParaSite" id="Hba_01686"/>
    </source>
</evidence>
<evidence type="ECO:0000256" key="1">
    <source>
        <dbReference type="SAM" id="Phobius"/>
    </source>
</evidence>
<proteinExistence type="predicted"/>
<dbReference type="WBParaSite" id="Hba_01686">
    <property type="protein sequence ID" value="Hba_01686"/>
    <property type="gene ID" value="Hba_01686"/>
</dbReference>